<keyword evidence="2" id="KW-1133">Transmembrane helix</keyword>
<dbReference type="RefSeq" id="WP_191778000.1">
    <property type="nucleotide sequence ID" value="NZ_JACYFU010000005.1"/>
</dbReference>
<feature type="compositionally biased region" description="Low complexity" evidence="1">
    <location>
        <begin position="281"/>
        <end position="297"/>
    </location>
</feature>
<name>A0A927FYM2_9HYPH</name>
<dbReference type="Proteomes" id="UP000654108">
    <property type="component" value="Unassembled WGS sequence"/>
</dbReference>
<proteinExistence type="predicted"/>
<evidence type="ECO:0000313" key="4">
    <source>
        <dbReference type="EMBL" id="MBD8067074.1"/>
    </source>
</evidence>
<dbReference type="Pfam" id="PF13717">
    <property type="entry name" value="Zn_ribbon_4"/>
    <property type="match status" value="1"/>
</dbReference>
<evidence type="ECO:0000256" key="1">
    <source>
        <dbReference type="SAM" id="MobiDB-lite"/>
    </source>
</evidence>
<protein>
    <submittedName>
        <fullName evidence="4">Zinc-ribbon domain-containing protein</fullName>
    </submittedName>
</protein>
<keyword evidence="2" id="KW-0472">Membrane</keyword>
<evidence type="ECO:0000256" key="2">
    <source>
        <dbReference type="SAM" id="Phobius"/>
    </source>
</evidence>
<dbReference type="EMBL" id="JACYFU010000005">
    <property type="protein sequence ID" value="MBD8067074.1"/>
    <property type="molecule type" value="Genomic_DNA"/>
</dbReference>
<feature type="transmembrane region" description="Helical" evidence="2">
    <location>
        <begin position="121"/>
        <end position="139"/>
    </location>
</feature>
<sequence>MIITCPHCQTKYQVTYDAIGSAGRKVQCAHCHRDWKQAALPPEPPAEDADRLFSDVDEDLLDEALAAEAEAVAAEQLPVRRPPLEPQTVDAAELHKRQKAFSRRHNEMVSQLPLARLRRSARMGAALLLVAMLATAYFARVQIVDRYPSLAGLYQAIGLGVNVVGLDFANVQSGITSMGGRTVLSVSAQIVGLRSRPSPVPPVVVTLFDASGKIVYQWSAQPRVPDLMAGERATFDTRLSDPPESATRVQLTFGGGERDDRPNPQPDMPVGEPPATSQRQAAEPAPAAAPAAPTQHH</sequence>
<evidence type="ECO:0000313" key="5">
    <source>
        <dbReference type="Proteomes" id="UP000654108"/>
    </source>
</evidence>
<comment type="caution">
    <text evidence="4">The sequence shown here is derived from an EMBL/GenBank/DDBJ whole genome shotgun (WGS) entry which is preliminary data.</text>
</comment>
<keyword evidence="5" id="KW-1185">Reference proteome</keyword>
<feature type="domain" description="Zinc finger/thioredoxin putative" evidence="3">
    <location>
        <begin position="1"/>
        <end position="35"/>
    </location>
</feature>
<organism evidence="4 5">
    <name type="scientific">Devosia oryzisoli</name>
    <dbReference type="NCBI Taxonomy" id="2774138"/>
    <lineage>
        <taxon>Bacteria</taxon>
        <taxon>Pseudomonadati</taxon>
        <taxon>Pseudomonadota</taxon>
        <taxon>Alphaproteobacteria</taxon>
        <taxon>Hyphomicrobiales</taxon>
        <taxon>Devosiaceae</taxon>
        <taxon>Devosia</taxon>
    </lineage>
</organism>
<evidence type="ECO:0000259" key="3">
    <source>
        <dbReference type="Pfam" id="PF13717"/>
    </source>
</evidence>
<keyword evidence="2" id="KW-0812">Transmembrane</keyword>
<dbReference type="InterPro" id="IPR011723">
    <property type="entry name" value="Znf/thioredoxin_put"/>
</dbReference>
<reference evidence="4" key="1">
    <citation type="submission" date="2020-09" db="EMBL/GenBank/DDBJ databases">
        <title>Genome seq and assembly of Devosia sp.</title>
        <authorList>
            <person name="Chhetri G."/>
        </authorList>
    </citation>
    <scope>NUCLEOTIDE SEQUENCE</scope>
    <source>
        <strain evidence="4">PTR5</strain>
    </source>
</reference>
<dbReference type="AlphaFoldDB" id="A0A927FYM2"/>
<dbReference type="NCBIfam" id="TIGR02098">
    <property type="entry name" value="MJ0042_CXXC"/>
    <property type="match status" value="1"/>
</dbReference>
<accession>A0A927FYM2</accession>
<gene>
    <name evidence="4" type="ORF">IC608_16510</name>
</gene>
<feature type="region of interest" description="Disordered" evidence="1">
    <location>
        <begin position="235"/>
        <end position="297"/>
    </location>
</feature>